<accession>A0A1Y4QKE1</accession>
<reference evidence="2" key="4">
    <citation type="submission" date="2021-09" db="EMBL/GenBank/DDBJ databases">
        <authorList>
            <person name="Gilroy R."/>
        </authorList>
    </citation>
    <scope>NUCLEOTIDE SEQUENCE</scope>
    <source>
        <strain evidence="2">CHK193-16274</strain>
    </source>
</reference>
<reference evidence="4" key="1">
    <citation type="submission" date="2017-04" db="EMBL/GenBank/DDBJ databases">
        <title>Function of individual gut microbiota members based on whole genome sequencing of pure cultures obtained from chicken caecum.</title>
        <authorList>
            <person name="Medvecky M."/>
            <person name="Cejkova D."/>
            <person name="Polansky O."/>
            <person name="Karasova D."/>
            <person name="Kubasova T."/>
            <person name="Cizek A."/>
            <person name="Rychlik I."/>
        </authorList>
    </citation>
    <scope>NUCLEOTIDE SEQUENCE [LARGE SCALE GENOMIC DNA]</scope>
    <source>
        <strain evidence="4">An149</strain>
    </source>
</reference>
<evidence type="ECO:0000313" key="3">
    <source>
        <dbReference type="EMBL" id="OUQ05738.1"/>
    </source>
</evidence>
<organism evidence="3 4">
    <name type="scientific">Thomasclavelia spiroformis</name>
    <dbReference type="NCBI Taxonomy" id="29348"/>
    <lineage>
        <taxon>Bacteria</taxon>
        <taxon>Bacillati</taxon>
        <taxon>Bacillota</taxon>
        <taxon>Erysipelotrichia</taxon>
        <taxon>Erysipelotrichales</taxon>
        <taxon>Coprobacillaceae</taxon>
        <taxon>Thomasclavelia</taxon>
    </lineage>
</organism>
<protein>
    <submittedName>
        <fullName evidence="3">Uncharacterized protein</fullName>
    </submittedName>
</protein>
<dbReference type="RefSeq" id="WP_087255681.1">
    <property type="nucleotide sequence ID" value="NZ_CAJFOD010000090.1"/>
</dbReference>
<comment type="caution">
    <text evidence="3">The sequence shown here is derived from an EMBL/GenBank/DDBJ whole genome shotgun (WGS) entry which is preliminary data.</text>
</comment>
<feature type="transmembrane region" description="Helical" evidence="1">
    <location>
        <begin position="33"/>
        <end position="53"/>
    </location>
</feature>
<name>A0A1Y4QKE1_9FIRM</name>
<dbReference type="AlphaFoldDB" id="A0A1Y4QKE1"/>
<evidence type="ECO:0000313" key="4">
    <source>
        <dbReference type="Proteomes" id="UP000196258"/>
    </source>
</evidence>
<evidence type="ECO:0000313" key="2">
    <source>
        <dbReference type="EMBL" id="HJF40503.1"/>
    </source>
</evidence>
<dbReference type="Proteomes" id="UP000196258">
    <property type="component" value="Unassembled WGS sequence"/>
</dbReference>
<keyword evidence="1" id="KW-0812">Transmembrane</keyword>
<dbReference type="EMBL" id="DYWV01000212">
    <property type="protein sequence ID" value="HJF40503.1"/>
    <property type="molecule type" value="Genomic_DNA"/>
</dbReference>
<sequence length="89" mass="10033">MEENNKRLIVFSILAYAVGTFIFGAGLLTKTPISIVTFFIIAICLIVCSMLALYNNYKKDKINLYIFLIFVGVIFLIINSAAFINNLFL</sequence>
<feature type="transmembrane region" description="Helical" evidence="1">
    <location>
        <begin position="65"/>
        <end position="84"/>
    </location>
</feature>
<evidence type="ECO:0000256" key="1">
    <source>
        <dbReference type="SAM" id="Phobius"/>
    </source>
</evidence>
<reference evidence="2" key="3">
    <citation type="journal article" date="2021" name="PeerJ">
        <title>Extensive microbial diversity within the chicken gut microbiome revealed by metagenomics and culture.</title>
        <authorList>
            <person name="Gilroy R."/>
            <person name="Ravi A."/>
            <person name="Getino M."/>
            <person name="Pursley I."/>
            <person name="Horton D.L."/>
            <person name="Alikhan N.F."/>
            <person name="Baker D."/>
            <person name="Gharbi K."/>
            <person name="Hall N."/>
            <person name="Watson M."/>
            <person name="Adriaenssens E.M."/>
            <person name="Foster-Nyarko E."/>
            <person name="Jarju S."/>
            <person name="Secka A."/>
            <person name="Antonio M."/>
            <person name="Oren A."/>
            <person name="Chaudhuri R.R."/>
            <person name="La Ragione R."/>
            <person name="Hildebrand F."/>
            <person name="Pallen M.J."/>
        </authorList>
    </citation>
    <scope>NUCLEOTIDE SEQUENCE</scope>
    <source>
        <strain evidence="2">CHK193-16274</strain>
    </source>
</reference>
<dbReference type="Proteomes" id="UP000749320">
    <property type="component" value="Unassembled WGS sequence"/>
</dbReference>
<feature type="transmembrane region" description="Helical" evidence="1">
    <location>
        <begin position="7"/>
        <end position="27"/>
    </location>
</feature>
<keyword evidence="1" id="KW-0472">Membrane</keyword>
<reference evidence="3" key="2">
    <citation type="journal article" date="2018" name="BMC Genomics">
        <title>Whole genome sequencing and function prediction of 133 gut anaerobes isolated from chicken caecum in pure cultures.</title>
        <authorList>
            <person name="Medvecky M."/>
            <person name="Cejkova D."/>
            <person name="Polansky O."/>
            <person name="Karasova D."/>
            <person name="Kubasova T."/>
            <person name="Cizek A."/>
            <person name="Rychlik I."/>
        </authorList>
    </citation>
    <scope>NUCLEOTIDE SEQUENCE</scope>
    <source>
        <strain evidence="3">An149</strain>
    </source>
</reference>
<dbReference type="EMBL" id="NFLB01000004">
    <property type="protein sequence ID" value="OUQ05738.1"/>
    <property type="molecule type" value="Genomic_DNA"/>
</dbReference>
<gene>
    <name evidence="3" type="ORF">B5E91_04810</name>
    <name evidence="2" type="ORF">K8V91_06220</name>
</gene>
<proteinExistence type="predicted"/>
<keyword evidence="1" id="KW-1133">Transmembrane helix</keyword>